<proteinExistence type="predicted"/>
<gene>
    <name evidence="3" type="ORF">SDC9_05437</name>
</gene>
<sequence>MDNMSIYRYMDVGIVHFKAFPEIVNGEGPIVESLEKIIEDDFWTAIEVGWIKDDKKRQEVRTLLEVSGLRVCYATQPRVFGQKLNLSSLDPKERRAGINGVKKGIEEAYHLGATSIRVLSGKDPGDEKREEAKKIFAESLMELCEFTKEFGDAKLYMKIFDRDQDKKALIGHFKDAADVLDMVAPHYDNFGSLADLSHFPLLGEKPEEAIPLVDKYPMHFHIGNCIMRDWRHPLYGDLQPRFNIADGEIWTKDVRNYFRLLLDRKLLRPENKPVMSVEVRPLLYQESSAAIIAQAKRVIKTAWAEI</sequence>
<dbReference type="GO" id="GO:0016853">
    <property type="term" value="F:isomerase activity"/>
    <property type="evidence" value="ECO:0007669"/>
    <property type="project" value="UniProtKB-KW"/>
</dbReference>
<comment type="caution">
    <text evidence="3">The sequence shown here is derived from an EMBL/GenBank/DDBJ whole genome shotgun (WGS) entry which is preliminary data.</text>
</comment>
<dbReference type="PANTHER" id="PTHR43489">
    <property type="entry name" value="ISOMERASE"/>
    <property type="match status" value="1"/>
</dbReference>
<dbReference type="InterPro" id="IPR036237">
    <property type="entry name" value="Xyl_isomerase-like_sf"/>
</dbReference>
<feature type="domain" description="Xylose isomerase-like TIM barrel" evidence="2">
    <location>
        <begin position="53"/>
        <end position="263"/>
    </location>
</feature>
<dbReference type="PANTHER" id="PTHR43489:SF7">
    <property type="entry name" value="3-DEHYDRO-D-GULOSIDE 4-EPIMERASE-RELATED"/>
    <property type="match status" value="1"/>
</dbReference>
<reference evidence="3" key="1">
    <citation type="submission" date="2019-08" db="EMBL/GenBank/DDBJ databases">
        <authorList>
            <person name="Kucharzyk K."/>
            <person name="Murdoch R.W."/>
            <person name="Higgins S."/>
            <person name="Loffler F."/>
        </authorList>
    </citation>
    <scope>NUCLEOTIDE SEQUENCE</scope>
</reference>
<dbReference type="AlphaFoldDB" id="A0A644T1S5"/>
<evidence type="ECO:0000256" key="1">
    <source>
        <dbReference type="ARBA" id="ARBA00023235"/>
    </source>
</evidence>
<keyword evidence="1" id="KW-0413">Isomerase</keyword>
<accession>A0A644T1S5</accession>
<name>A0A644T1S5_9ZZZZ</name>
<dbReference type="Pfam" id="PF01261">
    <property type="entry name" value="AP_endonuc_2"/>
    <property type="match status" value="1"/>
</dbReference>
<dbReference type="EMBL" id="VSSQ01000010">
    <property type="protein sequence ID" value="MPL59881.1"/>
    <property type="molecule type" value="Genomic_DNA"/>
</dbReference>
<dbReference type="Gene3D" id="3.20.20.150">
    <property type="entry name" value="Divalent-metal-dependent TIM barrel enzymes"/>
    <property type="match status" value="1"/>
</dbReference>
<organism evidence="3">
    <name type="scientific">bioreactor metagenome</name>
    <dbReference type="NCBI Taxonomy" id="1076179"/>
    <lineage>
        <taxon>unclassified sequences</taxon>
        <taxon>metagenomes</taxon>
        <taxon>ecological metagenomes</taxon>
    </lineage>
</organism>
<evidence type="ECO:0000313" key="3">
    <source>
        <dbReference type="EMBL" id="MPL59881.1"/>
    </source>
</evidence>
<evidence type="ECO:0000259" key="2">
    <source>
        <dbReference type="Pfam" id="PF01261"/>
    </source>
</evidence>
<dbReference type="InterPro" id="IPR013022">
    <property type="entry name" value="Xyl_isomerase-like_TIM-brl"/>
</dbReference>
<protein>
    <recommendedName>
        <fullName evidence="2">Xylose isomerase-like TIM barrel domain-containing protein</fullName>
    </recommendedName>
</protein>
<dbReference type="InterPro" id="IPR050417">
    <property type="entry name" value="Sugar_Epim/Isomerase"/>
</dbReference>
<dbReference type="SUPFAM" id="SSF51658">
    <property type="entry name" value="Xylose isomerase-like"/>
    <property type="match status" value="1"/>
</dbReference>